<dbReference type="EMBL" id="KX924474">
    <property type="protein sequence ID" value="API81337.1"/>
    <property type="molecule type" value="mRNA"/>
</dbReference>
<protein>
    <submittedName>
        <fullName evidence="14">Venom toxin</fullName>
    </submittedName>
</protein>
<keyword evidence="12" id="KW-0732">Signal</keyword>
<evidence type="ECO:0000256" key="1">
    <source>
        <dbReference type="ARBA" id="ARBA00001604"/>
    </source>
</evidence>
<dbReference type="InterPro" id="IPR036444">
    <property type="entry name" value="PLipase_A2_dom_sf"/>
</dbReference>
<evidence type="ECO:0000256" key="11">
    <source>
        <dbReference type="ARBA" id="ARBA00023145"/>
    </source>
</evidence>
<dbReference type="GO" id="GO:0016042">
    <property type="term" value="P:lipid catabolic process"/>
    <property type="evidence" value="ECO:0007669"/>
    <property type="project" value="UniProtKB-KW"/>
</dbReference>
<keyword evidence="10" id="KW-0443">Lipid metabolism</keyword>
<comment type="similarity">
    <text evidence="4">Belongs to the phospholipase A2 family. Group III subfamily.</text>
</comment>
<dbReference type="AlphaFoldDB" id="A0A1L4BJ45"/>
<comment type="catalytic activity">
    <reaction evidence="1">
        <text>a 1,2-diacyl-sn-glycero-3-phosphocholine + H2O = a 1-acyl-sn-glycero-3-phosphocholine + a fatty acid + H(+)</text>
        <dbReference type="Rhea" id="RHEA:15801"/>
        <dbReference type="ChEBI" id="CHEBI:15377"/>
        <dbReference type="ChEBI" id="CHEBI:15378"/>
        <dbReference type="ChEBI" id="CHEBI:28868"/>
        <dbReference type="ChEBI" id="CHEBI:57643"/>
        <dbReference type="ChEBI" id="CHEBI:58168"/>
        <dbReference type="EC" id="3.1.1.4"/>
    </reaction>
</comment>
<keyword evidence="7" id="KW-0378">Hydrolase</keyword>
<feature type="chain" id="PRO_5012950466" evidence="12">
    <location>
        <begin position="19"/>
        <end position="228"/>
    </location>
</feature>
<keyword evidence="11" id="KW-0865">Zymogen</keyword>
<dbReference type="GO" id="GO:0006644">
    <property type="term" value="P:phospholipid metabolic process"/>
    <property type="evidence" value="ECO:0007669"/>
    <property type="project" value="InterPro"/>
</dbReference>
<dbReference type="PANTHER" id="PTHR12253">
    <property type="entry name" value="RH14732P"/>
    <property type="match status" value="1"/>
</dbReference>
<evidence type="ECO:0000256" key="2">
    <source>
        <dbReference type="ARBA" id="ARBA00001913"/>
    </source>
</evidence>
<evidence type="ECO:0000313" key="14">
    <source>
        <dbReference type="EMBL" id="API81337.1"/>
    </source>
</evidence>
<keyword evidence="5" id="KW-0964">Secreted</keyword>
<keyword evidence="6" id="KW-0479">Metal-binding</keyword>
<dbReference type="GO" id="GO:0050482">
    <property type="term" value="P:arachidonate secretion"/>
    <property type="evidence" value="ECO:0007669"/>
    <property type="project" value="InterPro"/>
</dbReference>
<evidence type="ECO:0000256" key="3">
    <source>
        <dbReference type="ARBA" id="ARBA00004613"/>
    </source>
</evidence>
<evidence type="ECO:0000256" key="8">
    <source>
        <dbReference type="ARBA" id="ARBA00022837"/>
    </source>
</evidence>
<keyword evidence="8" id="KW-0106">Calcium</keyword>
<sequence length="228" mass="25944">MPFLIFFLFAGMAALCYSRFPRTELRVHFEPLPNQKNSWPLARVALVNYDASRDSLECRMLSSIEDISRQGIHLPATRIKAILKQEMDALEKRCSSFAEAGRQTITYPGTKWCGDSDNAANYSDLGPLEADKCCRDHDHCDGILSGETKYNLTNEGMFTLLNCECEEALDNCFKETARNETDAFHKLLTVVLRLIYFELYSPKCYVLTCDNSTEPNCVGEWRDGYEDA</sequence>
<evidence type="ECO:0000256" key="10">
    <source>
        <dbReference type="ARBA" id="ARBA00023098"/>
    </source>
</evidence>
<evidence type="ECO:0000256" key="7">
    <source>
        <dbReference type="ARBA" id="ARBA00022801"/>
    </source>
</evidence>
<evidence type="ECO:0000256" key="5">
    <source>
        <dbReference type="ARBA" id="ARBA00022525"/>
    </source>
</evidence>
<dbReference type="Gene3D" id="1.20.90.10">
    <property type="entry name" value="Phospholipase A2 domain"/>
    <property type="match status" value="1"/>
</dbReference>
<feature type="signal peptide" evidence="12">
    <location>
        <begin position="1"/>
        <end position="18"/>
    </location>
</feature>
<comment type="cofactor">
    <cofactor evidence="2">
        <name>Ca(2+)</name>
        <dbReference type="ChEBI" id="CHEBI:29108"/>
    </cofactor>
</comment>
<evidence type="ECO:0000256" key="9">
    <source>
        <dbReference type="ARBA" id="ARBA00022963"/>
    </source>
</evidence>
<organism evidence="14">
    <name type="scientific">Hemiscorpius lepturus</name>
    <name type="common">Scorpion</name>
    <dbReference type="NCBI Taxonomy" id="520031"/>
    <lineage>
        <taxon>Eukaryota</taxon>
        <taxon>Metazoa</taxon>
        <taxon>Ecdysozoa</taxon>
        <taxon>Arthropoda</taxon>
        <taxon>Chelicerata</taxon>
        <taxon>Arachnida</taxon>
        <taxon>Scorpiones</taxon>
        <taxon>Iurida</taxon>
        <taxon>Scorpionoidea</taxon>
        <taxon>Hemiscorpiidae</taxon>
    </lineage>
</organism>
<dbReference type="Pfam" id="PF05826">
    <property type="entry name" value="Phospholip_A2_2"/>
    <property type="match status" value="1"/>
</dbReference>
<dbReference type="InterPro" id="IPR033113">
    <property type="entry name" value="PLA2_histidine"/>
</dbReference>
<accession>A0A1L4BJ45</accession>
<dbReference type="GO" id="GO:0046872">
    <property type="term" value="F:metal ion binding"/>
    <property type="evidence" value="ECO:0007669"/>
    <property type="project" value="UniProtKB-KW"/>
</dbReference>
<dbReference type="GO" id="GO:0004623">
    <property type="term" value="F:phospholipase A2 activity"/>
    <property type="evidence" value="ECO:0007669"/>
    <property type="project" value="UniProtKB-EC"/>
</dbReference>
<evidence type="ECO:0000256" key="12">
    <source>
        <dbReference type="SAM" id="SignalP"/>
    </source>
</evidence>
<dbReference type="InterPro" id="IPR016090">
    <property type="entry name" value="PLA2-like_dom"/>
</dbReference>
<name>A0A1L4BJ45_HEMLE</name>
<keyword evidence="9" id="KW-0442">Lipid degradation</keyword>
<evidence type="ECO:0000256" key="6">
    <source>
        <dbReference type="ARBA" id="ARBA00022723"/>
    </source>
</evidence>
<dbReference type="GO" id="GO:0005576">
    <property type="term" value="C:extracellular region"/>
    <property type="evidence" value="ECO:0007669"/>
    <property type="project" value="UniProtKB-SubCell"/>
</dbReference>
<dbReference type="PROSITE" id="PS00118">
    <property type="entry name" value="PA2_HIS"/>
    <property type="match status" value="1"/>
</dbReference>
<proteinExistence type="evidence at transcript level"/>
<dbReference type="SMR" id="A0A1L4BJ45"/>
<feature type="domain" description="Phospholipase A2-like central" evidence="13">
    <location>
        <begin position="107"/>
        <end position="206"/>
    </location>
</feature>
<evidence type="ECO:0000256" key="4">
    <source>
        <dbReference type="ARBA" id="ARBA00009659"/>
    </source>
</evidence>
<evidence type="ECO:0000259" key="13">
    <source>
        <dbReference type="Pfam" id="PF05826"/>
    </source>
</evidence>
<dbReference type="SUPFAM" id="SSF48619">
    <property type="entry name" value="Phospholipase A2, PLA2"/>
    <property type="match status" value="1"/>
</dbReference>
<reference evidence="14" key="1">
    <citation type="journal article" date="2016" name="Toxicon">
        <title>The first report on transcriptome analysis of the venom gland of Iranian scorpion, Hemiscorpius lepturus.</title>
        <authorList>
            <person name="Kazemi-Lomedasht F."/>
            <person name="Khalaj V."/>
            <person name="Bagheri K.P."/>
            <person name="Behdani M."/>
            <person name="Shahbazzadeh D."/>
        </authorList>
    </citation>
    <scope>NUCLEOTIDE SEQUENCE</scope>
    <source>
        <strain evidence="14">HLlipin-2</strain>
        <tissue evidence="14">Venom gland</tissue>
    </source>
</reference>
<comment type="subcellular location">
    <subcellularLocation>
        <location evidence="3">Secreted</location>
    </subcellularLocation>
</comment>